<feature type="compositionally biased region" description="Basic and acidic residues" evidence="7">
    <location>
        <begin position="1083"/>
        <end position="1096"/>
    </location>
</feature>
<evidence type="ECO:0000256" key="7">
    <source>
        <dbReference type="SAM" id="MobiDB-lite"/>
    </source>
</evidence>
<dbReference type="InterPro" id="IPR016024">
    <property type="entry name" value="ARM-type_fold"/>
</dbReference>
<feature type="compositionally biased region" description="Polar residues" evidence="7">
    <location>
        <begin position="602"/>
        <end position="629"/>
    </location>
</feature>
<dbReference type="GO" id="GO:0005876">
    <property type="term" value="C:spindle microtubule"/>
    <property type="evidence" value="ECO:0007669"/>
    <property type="project" value="TreeGrafter"/>
</dbReference>
<feature type="compositionally biased region" description="Basic and acidic residues" evidence="7">
    <location>
        <begin position="977"/>
        <end position="991"/>
    </location>
</feature>
<feature type="region of interest" description="Disordered" evidence="7">
    <location>
        <begin position="856"/>
        <end position="881"/>
    </location>
</feature>
<comment type="similarity">
    <text evidence="2">Belongs to the CLASP family.</text>
</comment>
<protein>
    <recommendedName>
        <fullName evidence="3">Protein STU1</fullName>
    </recommendedName>
</protein>
<organism evidence="9 10">
    <name type="scientific">Trichomonascus ciferrii</name>
    <dbReference type="NCBI Taxonomy" id="44093"/>
    <lineage>
        <taxon>Eukaryota</taxon>
        <taxon>Fungi</taxon>
        <taxon>Dikarya</taxon>
        <taxon>Ascomycota</taxon>
        <taxon>Saccharomycotina</taxon>
        <taxon>Dipodascomycetes</taxon>
        <taxon>Dipodascales</taxon>
        <taxon>Trichomonascaceae</taxon>
        <taxon>Trichomonascus</taxon>
        <taxon>Trichomonascus ciferrii complex</taxon>
    </lineage>
</organism>
<dbReference type="GO" id="GO:0005815">
    <property type="term" value="C:microtubule organizing center"/>
    <property type="evidence" value="ECO:0007669"/>
    <property type="project" value="TreeGrafter"/>
</dbReference>
<evidence type="ECO:0000256" key="3">
    <source>
        <dbReference type="ARBA" id="ARBA00016012"/>
    </source>
</evidence>
<feature type="compositionally biased region" description="Low complexity" evidence="7">
    <location>
        <begin position="521"/>
        <end position="532"/>
    </location>
</feature>
<feature type="compositionally biased region" description="Low complexity" evidence="7">
    <location>
        <begin position="589"/>
        <end position="599"/>
    </location>
</feature>
<dbReference type="GO" id="GO:0008017">
    <property type="term" value="F:microtubule binding"/>
    <property type="evidence" value="ECO:0007669"/>
    <property type="project" value="TreeGrafter"/>
</dbReference>
<feature type="compositionally biased region" description="Polar residues" evidence="7">
    <location>
        <begin position="942"/>
        <end position="955"/>
    </location>
</feature>
<feature type="region of interest" description="Disordered" evidence="7">
    <location>
        <begin position="941"/>
        <end position="1209"/>
    </location>
</feature>
<dbReference type="GO" id="GO:0090307">
    <property type="term" value="P:mitotic spindle assembly"/>
    <property type="evidence" value="ECO:0007669"/>
    <property type="project" value="TreeGrafter"/>
</dbReference>
<feature type="region of interest" description="Disordered" evidence="7">
    <location>
        <begin position="231"/>
        <end position="253"/>
    </location>
</feature>
<dbReference type="InterPro" id="IPR024395">
    <property type="entry name" value="CLASP_N_dom"/>
</dbReference>
<dbReference type="Gene3D" id="1.25.10.10">
    <property type="entry name" value="Leucine-rich Repeat Variant"/>
    <property type="match status" value="2"/>
</dbReference>
<feature type="compositionally biased region" description="Low complexity" evidence="7">
    <location>
        <begin position="556"/>
        <end position="568"/>
    </location>
</feature>
<dbReference type="PANTHER" id="PTHR21567:SF9">
    <property type="entry name" value="CLIP-ASSOCIATING PROTEIN"/>
    <property type="match status" value="1"/>
</dbReference>
<evidence type="ECO:0000259" key="8">
    <source>
        <dbReference type="SMART" id="SM01349"/>
    </source>
</evidence>
<dbReference type="PANTHER" id="PTHR21567">
    <property type="entry name" value="CLASP"/>
    <property type="match status" value="1"/>
</dbReference>
<feature type="domain" description="TOG" evidence="8">
    <location>
        <begin position="283"/>
        <end position="523"/>
    </location>
</feature>
<name>A0A642V853_9ASCO</name>
<dbReference type="Proteomes" id="UP000761534">
    <property type="component" value="Unassembled WGS sequence"/>
</dbReference>
<dbReference type="SUPFAM" id="SSF48371">
    <property type="entry name" value="ARM repeat"/>
    <property type="match status" value="1"/>
</dbReference>
<keyword evidence="4" id="KW-0132">Cell division</keyword>
<evidence type="ECO:0000313" key="10">
    <source>
        <dbReference type="Proteomes" id="UP000761534"/>
    </source>
</evidence>
<feature type="domain" description="TOG" evidence="8">
    <location>
        <begin position="12"/>
        <end position="234"/>
    </location>
</feature>
<accession>A0A642V853</accession>
<dbReference type="InterPro" id="IPR011989">
    <property type="entry name" value="ARM-like"/>
</dbReference>
<dbReference type="VEuPathDB" id="FungiDB:TRICI_001564"/>
<evidence type="ECO:0000256" key="1">
    <source>
        <dbReference type="ARBA" id="ARBA00004186"/>
    </source>
</evidence>
<dbReference type="SMART" id="SM01349">
    <property type="entry name" value="TOG"/>
    <property type="match status" value="2"/>
</dbReference>
<evidence type="ECO:0000313" key="9">
    <source>
        <dbReference type="EMBL" id="KAA8916282.1"/>
    </source>
</evidence>
<feature type="compositionally biased region" description="Basic and acidic residues" evidence="7">
    <location>
        <begin position="860"/>
        <end position="871"/>
    </location>
</feature>
<dbReference type="Pfam" id="PF12348">
    <property type="entry name" value="CLASP_N"/>
    <property type="match status" value="2"/>
</dbReference>
<evidence type="ECO:0000256" key="5">
    <source>
        <dbReference type="ARBA" id="ARBA00022701"/>
    </source>
</evidence>
<feature type="compositionally biased region" description="Acidic residues" evidence="7">
    <location>
        <begin position="1046"/>
        <end position="1055"/>
    </location>
</feature>
<comment type="subcellular location">
    <subcellularLocation>
        <location evidence="1">Cytoplasm</location>
        <location evidence="1">Cytoskeleton</location>
        <location evidence="1">Spindle</location>
    </subcellularLocation>
</comment>
<evidence type="ECO:0000256" key="2">
    <source>
        <dbReference type="ARBA" id="ARBA00009549"/>
    </source>
</evidence>
<keyword evidence="6" id="KW-0498">Mitosis</keyword>
<feature type="compositionally biased region" description="Acidic residues" evidence="7">
    <location>
        <begin position="1007"/>
        <end position="1028"/>
    </location>
</feature>
<feature type="region of interest" description="Disordered" evidence="7">
    <location>
        <begin position="514"/>
        <end position="655"/>
    </location>
</feature>
<keyword evidence="5" id="KW-0493">Microtubule</keyword>
<dbReference type="EMBL" id="SWFS01000112">
    <property type="protein sequence ID" value="KAA8916282.1"/>
    <property type="molecule type" value="Genomic_DNA"/>
</dbReference>
<dbReference type="InterPro" id="IPR034085">
    <property type="entry name" value="TOG"/>
</dbReference>
<sequence length="1538" mass="171181">MCHGYTKCAYASFFIREDTTDSVTEKFDIVNDLKVEVKRGYIDLEEVTTYFEALEFAINSNDSSLHSVGFSCLCHLVKRVITQDPNSLRHPASIALPMIIDKLGDQKSSVRDTTRKAFKDYWCASPAEVEQSMRNVGLCHPNSLVRSECLRLLLNHVQMQESKFAFRPFTPRVTALLNDTDETVSNLSQNLLVAFFKHAHVKAKQDLHRELTRQGVSKTLATRILKEVEFDPAAHGSSKPTTNTSVTAHEDHVPTGNVSLDFLTEQPGYAMEESIKPAYYDSEDRFREDMEDLLPPFEGKESEHNWSQREKNITRLRGVLRGNVPEDFREDAIWMLKTLSDGVVKSITSLRTQLSNNGCQLIKDSALTLGTSMDPVIEPYLTNLVRMTNSAKKITHQTAAMSINVMIANTSYSGRYLNQINIVMSEKVAQSKIYCATWMKILVCRHHRHKSLIENNGGLQTIEKNLQRGLSDANPGVREAMRSTFWAYYEVWPKEGERLFEKLDSNTKKALERVKPNGLESASSRAGVAASRNTANGVGKASRPGIREFINKSRVQQQQQQQQQLQQQHNSSQSVGGLGGKPARLGMPQRQAAAGGARRVPSATTAPTLSSVKSFASSETKKSSNSGNGQDKKLPPAKQLSDSSDDAKEAPESQRLPTLMDLITGIDIDDFGAGVSILTYLLKGQPVPDSFKCARPVSMPRPDIVSRVLQKAFGAKSNGAYAHKQVIQSLTTPDVISLLPQFVCAQLLLSGTVMCSEDGGLLKESLQKLSSSLDKTEAFNTSTALISEMDPNVDAVKLEACIDFLTELSGDISSHSIIVENVQSLCLIKEKLQKDTQLYNKLRTFLERALSDNPELHGVIPEREETTETTKEAQATPEEFFVEDKMDEQGSGDMMQDEQQINEDACSKQDIGQTENQELEQVTDKEHSTLGDVEHDMETVAENHQASSAADTEQPANEVDEQHFENDSGMEEQAENNDVKDSVMEVSEDAKPNSAIDFPAEAREGIAVEEDSVIESEDKMEDVEEDGIVDYVNKVDDQQTNVDDGDKMDDTEEVGNVEADNNMGEVEENSNAENNMETLEADYDNKLEDVESEQKVGIDNARNGPGLVINDDVTKDQATTTDEEMRESNNDNSETNGVSGGAQEQVEPVRVLDEPPAQAPVKEEDPFNDGPFLNQSTSKKVELSDTSDEMVWPSPTKVNQGKSTEVQGLNDDMDSKLSIYEDEGETNTTTNTCTNVTSNKPAVVTPTRSLRENNDTVNKAFVTPQRPTWFGFETKKQTCLSPLPQKRDEASKLFASLLEQLEARTIDSHGFRKLITIVRGSKAEESNSVAYETWRQENRQIQLQNGLLNYLNSENLNEVQMNQGLLQLKQLLVIAEPGSFREQEIPVFESLLRISGAATSKTIIYGGLGETLEELVKLCKNDKESRLILLDGILRMFDTAKLNREQKVLVVSTISKLIKTGKVTSQELRPRLQAIGDIIIQSISDKETYVRKEAYPALVSLRQLLVTSDDKALFKTQIVQRLSEGQQHLMDYYCKKKV</sequence>
<comment type="caution">
    <text evidence="9">The sequence shown here is derived from an EMBL/GenBank/DDBJ whole genome shotgun (WGS) entry which is preliminary data.</text>
</comment>
<evidence type="ECO:0000256" key="6">
    <source>
        <dbReference type="ARBA" id="ARBA00022776"/>
    </source>
</evidence>
<dbReference type="GO" id="GO:0005881">
    <property type="term" value="C:cytoplasmic microtubule"/>
    <property type="evidence" value="ECO:0007669"/>
    <property type="project" value="TreeGrafter"/>
</dbReference>
<keyword evidence="6" id="KW-0131">Cell cycle</keyword>
<evidence type="ECO:0000256" key="4">
    <source>
        <dbReference type="ARBA" id="ARBA00022618"/>
    </source>
</evidence>
<dbReference type="OrthoDB" id="46159at2759"/>
<keyword evidence="10" id="KW-1185">Reference proteome</keyword>
<dbReference type="GO" id="GO:0060172">
    <property type="term" value="P:astral microtubule depolymerization"/>
    <property type="evidence" value="ECO:0007669"/>
    <property type="project" value="TreeGrafter"/>
</dbReference>
<dbReference type="GO" id="GO:0051301">
    <property type="term" value="P:cell division"/>
    <property type="evidence" value="ECO:0007669"/>
    <property type="project" value="UniProtKB-KW"/>
</dbReference>
<proteinExistence type="inferred from homology"/>
<reference evidence="9" key="1">
    <citation type="journal article" date="2019" name="G3 (Bethesda)">
        <title>Genome Assemblies of Two Rare Opportunistic Yeast Pathogens: Diutina rugosa (syn. Candida rugosa) and Trichomonascus ciferrii (syn. Candida ciferrii).</title>
        <authorList>
            <person name="Mixao V."/>
            <person name="Saus E."/>
            <person name="Hansen A.P."/>
            <person name="Lass-Florl C."/>
            <person name="Gabaldon T."/>
        </authorList>
    </citation>
    <scope>NUCLEOTIDE SEQUENCE</scope>
    <source>
        <strain evidence="9">CBS 4856</strain>
    </source>
</reference>
<feature type="compositionally biased region" description="Polar residues" evidence="7">
    <location>
        <begin position="1196"/>
        <end position="1207"/>
    </location>
</feature>
<feature type="compositionally biased region" description="Polar residues" evidence="7">
    <location>
        <begin position="238"/>
        <end position="247"/>
    </location>
</feature>
<dbReference type="GO" id="GO:1990023">
    <property type="term" value="C:mitotic spindle midzone"/>
    <property type="evidence" value="ECO:0007669"/>
    <property type="project" value="TreeGrafter"/>
</dbReference>
<gene>
    <name evidence="9" type="ORF">TRICI_001564</name>
</gene>